<proteinExistence type="predicted"/>
<gene>
    <name evidence="1" type="ORF">SAMN05216169_102415</name>
</gene>
<dbReference type="EMBL" id="FOJQ01000024">
    <property type="protein sequence ID" value="SFA50407.1"/>
    <property type="molecule type" value="Genomic_DNA"/>
</dbReference>
<dbReference type="RefSeq" id="WP_091702876.1">
    <property type="nucleotide sequence ID" value="NZ_FOJQ01000024.1"/>
</dbReference>
<organism evidence="1 2">
    <name type="scientific">Anoxybacillus pushchinoensis</name>
    <dbReference type="NCBI Taxonomy" id="150248"/>
    <lineage>
        <taxon>Bacteria</taxon>
        <taxon>Bacillati</taxon>
        <taxon>Bacillota</taxon>
        <taxon>Bacilli</taxon>
        <taxon>Bacillales</taxon>
        <taxon>Anoxybacillaceae</taxon>
        <taxon>Anoxybacillus</taxon>
    </lineage>
</organism>
<dbReference type="AlphaFoldDB" id="A0A1I0TFC8"/>
<keyword evidence="2" id="KW-1185">Reference proteome</keyword>
<sequence length="318" mass="37726">MLGERWEPKIQQFRQIKSHAFSLLHFYAFEEQKMQPVHFQQLIPPLQRLIKSDFFEDFRNLMKDEDNRTEAQMLLEWLSSLGEVLKLPNGYYLPLPPRFVELPSSKNLILLSSMRGTIDKYYGCGSGYTEDSNGFPTLTLDEWMPSLSVNEFIKTIKSEKPTQLTDEPTEVFLPQTKRKWHPFQTNLISQFDCYIARYNLKNSQPFYFWVEKGSYYKIPADYLDIAKYALEYRAGIKTTVKCTKIHGELIHIRFSKRLPISEERMLMLFAFPFSFIKPIEWIMSFQHYSDFIWVLQRLGIDHTSILWGELKFDDGVHH</sequence>
<dbReference type="OrthoDB" id="2961057at2"/>
<protein>
    <submittedName>
        <fullName evidence="1">Uncharacterized protein</fullName>
    </submittedName>
</protein>
<name>A0A1I0TFC8_9BACL</name>
<evidence type="ECO:0000313" key="2">
    <source>
        <dbReference type="Proteomes" id="UP000198979"/>
    </source>
</evidence>
<dbReference type="STRING" id="150248.SAMN05216169_102415"/>
<reference evidence="2" key="1">
    <citation type="submission" date="2016-10" db="EMBL/GenBank/DDBJ databases">
        <authorList>
            <person name="Varghese N."/>
            <person name="Submissions S."/>
        </authorList>
    </citation>
    <scope>NUCLEOTIDE SEQUENCE [LARGE SCALE GENOMIC DNA]</scope>
    <source>
        <strain evidence="2">K1</strain>
    </source>
</reference>
<evidence type="ECO:0000313" key="1">
    <source>
        <dbReference type="EMBL" id="SFA50407.1"/>
    </source>
</evidence>
<accession>A0A1I0TFC8</accession>
<dbReference type="Proteomes" id="UP000198979">
    <property type="component" value="Unassembled WGS sequence"/>
</dbReference>